<organism evidence="2 3">
    <name type="scientific">Mucilaginibacter lutimaris</name>
    <dbReference type="NCBI Taxonomy" id="931629"/>
    <lineage>
        <taxon>Bacteria</taxon>
        <taxon>Pseudomonadati</taxon>
        <taxon>Bacteroidota</taxon>
        <taxon>Sphingobacteriia</taxon>
        <taxon>Sphingobacteriales</taxon>
        <taxon>Sphingobacteriaceae</taxon>
        <taxon>Mucilaginibacter</taxon>
    </lineage>
</organism>
<dbReference type="EMBL" id="JBHTIA010000003">
    <property type="protein sequence ID" value="MFD0764690.1"/>
    <property type="molecule type" value="Genomic_DNA"/>
</dbReference>
<dbReference type="RefSeq" id="WP_377140533.1">
    <property type="nucleotide sequence ID" value="NZ_JBHTIA010000003.1"/>
</dbReference>
<dbReference type="Pfam" id="PF15637">
    <property type="entry name" value="Tox-HNH-HHH"/>
    <property type="match status" value="1"/>
</dbReference>
<dbReference type="Proteomes" id="UP001597073">
    <property type="component" value="Unassembled WGS sequence"/>
</dbReference>
<evidence type="ECO:0000259" key="1">
    <source>
        <dbReference type="Pfam" id="PF15637"/>
    </source>
</evidence>
<proteinExistence type="predicted"/>
<evidence type="ECO:0000313" key="2">
    <source>
        <dbReference type="EMBL" id="MFD0764690.1"/>
    </source>
</evidence>
<protein>
    <recommendedName>
        <fullName evidence="1">Tox-HNH-HHH domain-containing protein</fullName>
    </recommendedName>
</protein>
<comment type="caution">
    <text evidence="2">The sequence shown here is derived from an EMBL/GenBank/DDBJ whole genome shotgun (WGS) entry which is preliminary data.</text>
</comment>
<name>A0ABW2ZET4_9SPHI</name>
<gene>
    <name evidence="2" type="ORF">ACFQZI_07475</name>
</gene>
<keyword evidence="3" id="KW-1185">Reference proteome</keyword>
<dbReference type="InterPro" id="IPR028915">
    <property type="entry name" value="Tox-HNH-HHH_dom"/>
</dbReference>
<accession>A0ABW2ZET4</accession>
<feature type="domain" description="Tox-HNH-HHH" evidence="1">
    <location>
        <begin position="556"/>
        <end position="641"/>
    </location>
</feature>
<evidence type="ECO:0000313" key="3">
    <source>
        <dbReference type="Proteomes" id="UP001597073"/>
    </source>
</evidence>
<reference evidence="3" key="1">
    <citation type="journal article" date="2019" name="Int. J. Syst. Evol. Microbiol.">
        <title>The Global Catalogue of Microorganisms (GCM) 10K type strain sequencing project: providing services to taxonomists for standard genome sequencing and annotation.</title>
        <authorList>
            <consortium name="The Broad Institute Genomics Platform"/>
            <consortium name="The Broad Institute Genome Sequencing Center for Infectious Disease"/>
            <person name="Wu L."/>
            <person name="Ma J."/>
        </authorList>
    </citation>
    <scope>NUCLEOTIDE SEQUENCE [LARGE SCALE GENOMIC DNA]</scope>
    <source>
        <strain evidence="3">CCUG 60742</strain>
    </source>
</reference>
<sequence length="768" mass="86197">MKKTFKKWGYYLQVFTFLLLTFTVISCKKEDISRPNSSNIPIFNNQENVIQGQLIAPEHIQNWFTDHPMGQFLTPDWGKATQAKINGVKFVSMPLQNVDKTPKSSSLTKVLASGQTGTGENNPNYYAEHPPAIVFAEQKIGGKDSVFAMLLNFIPDNRNKEFGQDSLWTGKLVEWDMLADTVLVQKLDKSLVVQKYRLVNNQTINYSVGNRKAINSFWTWLEGLVKVVWDAINWIGFQLGIPGSTLWNEAGHVDGYISDWCQFLWGIFCGDGSSTGGGGSSGGGSGGGGDIATLLPYDLFYNGYVPGYTTGGGSGSGGCPVTVASNGKQHINVAQPGGGCPPTGDGGWQPYPISTPNLPQAPDNNSPSVIKGRAFLAILNQVKNLENEYSVNTNLTDNDRQELAEKLFLAYRGDFLTNKDQLNQLIDDEETYPPFITWLRNKLGKLSGIYPSKNAVETQQITSELDAWGAIGQRVLQVRQAVLSRPYNENSKVYIPTDFSVVYDQEWFTNEDELGAVGNELQQQGIKNTDPIPESYYKNGTPIDMTPSPIDSRTVKGAPRNAKYFWTQLIKKKPEMFSEKNRNYIATNQFKLVNADDQWIKYNPTHKAYKFGQLVHHHDEQGYTAYAIPVKVHQKWTKILHDFKINGKIPRIKPTLNSFVNIMQVFSFLTDIQTGNPDAWINWFGQNNQIGRIYKQPLTGDYYMITQLISYKNNAGVVIRAVVTYDVYADYIWDSDEGKYMGVQKLATFTEDIDVVTKKSTSRNFQTY</sequence>
<dbReference type="PROSITE" id="PS51257">
    <property type="entry name" value="PROKAR_LIPOPROTEIN"/>
    <property type="match status" value="1"/>
</dbReference>